<dbReference type="GO" id="GO:0071467">
    <property type="term" value="P:cellular response to pH"/>
    <property type="evidence" value="ECO:0007669"/>
    <property type="project" value="InterPro"/>
</dbReference>
<dbReference type="InterPro" id="IPR037505">
    <property type="entry name" value="pH-resp_palC"/>
</dbReference>
<dbReference type="InterPro" id="IPR004328">
    <property type="entry name" value="BRO1_dom"/>
</dbReference>
<dbReference type="InterPro" id="IPR038499">
    <property type="entry name" value="BRO1_sf"/>
</dbReference>
<feature type="region of interest" description="Disordered" evidence="3">
    <location>
        <begin position="432"/>
        <end position="464"/>
    </location>
</feature>
<evidence type="ECO:0000313" key="5">
    <source>
        <dbReference type="EMBL" id="KDQ27484.1"/>
    </source>
</evidence>
<dbReference type="Pfam" id="PF03097">
    <property type="entry name" value="BRO1"/>
    <property type="match status" value="1"/>
</dbReference>
<evidence type="ECO:0000259" key="4">
    <source>
        <dbReference type="PROSITE" id="PS51180"/>
    </source>
</evidence>
<dbReference type="CDD" id="cd09245">
    <property type="entry name" value="BRO1_UmRIM23-like"/>
    <property type="match status" value="1"/>
</dbReference>
<dbReference type="PANTHER" id="PTHR40463:SF1">
    <property type="entry name" value="PH-RESPONSE REGULATOR PROTEIN PALC"/>
    <property type="match status" value="1"/>
</dbReference>
<dbReference type="PANTHER" id="PTHR40463">
    <property type="entry name" value="PH-RESPONSE REGULATOR PROTEIN PALC"/>
    <property type="match status" value="1"/>
</dbReference>
<feature type="domain" description="BRO1" evidence="4">
    <location>
        <begin position="2"/>
        <end position="464"/>
    </location>
</feature>
<evidence type="ECO:0000313" key="6">
    <source>
        <dbReference type="Proteomes" id="UP000027073"/>
    </source>
</evidence>
<dbReference type="OrthoDB" id="10266451at2759"/>
<name>A0A067NI07_PLEO1</name>
<gene>
    <name evidence="5" type="ORF">PLEOSDRAFT_1055998</name>
</gene>
<reference evidence="6" key="1">
    <citation type="journal article" date="2014" name="Proc. Natl. Acad. Sci. U.S.A.">
        <title>Extensive sampling of basidiomycete genomes demonstrates inadequacy of the white-rot/brown-rot paradigm for wood decay fungi.</title>
        <authorList>
            <person name="Riley R."/>
            <person name="Salamov A.A."/>
            <person name="Brown D.W."/>
            <person name="Nagy L.G."/>
            <person name="Floudas D."/>
            <person name="Held B.W."/>
            <person name="Levasseur A."/>
            <person name="Lombard V."/>
            <person name="Morin E."/>
            <person name="Otillar R."/>
            <person name="Lindquist E.A."/>
            <person name="Sun H."/>
            <person name="LaButti K.M."/>
            <person name="Schmutz J."/>
            <person name="Jabbour D."/>
            <person name="Luo H."/>
            <person name="Baker S.E."/>
            <person name="Pisabarro A.G."/>
            <person name="Walton J.D."/>
            <person name="Blanchette R.A."/>
            <person name="Henrissat B."/>
            <person name="Martin F."/>
            <person name="Cullen D."/>
            <person name="Hibbett D.S."/>
            <person name="Grigoriev I.V."/>
        </authorList>
    </citation>
    <scope>NUCLEOTIDE SEQUENCE [LARGE SCALE GENOMIC DNA]</scope>
    <source>
        <strain evidence="6">PC15</strain>
    </source>
</reference>
<protein>
    <recommendedName>
        <fullName evidence="2">pH-response regulator protein palC</fullName>
    </recommendedName>
</protein>
<dbReference type="PROSITE" id="PS51180">
    <property type="entry name" value="BRO1"/>
    <property type="match status" value="1"/>
</dbReference>
<feature type="compositionally biased region" description="Low complexity" evidence="3">
    <location>
        <begin position="452"/>
        <end position="464"/>
    </location>
</feature>
<evidence type="ECO:0000256" key="1">
    <source>
        <dbReference type="ARBA" id="ARBA00010997"/>
    </source>
</evidence>
<dbReference type="VEuPathDB" id="FungiDB:PLEOSDRAFT_1055998"/>
<proteinExistence type="inferred from homology"/>
<accession>A0A067NI07</accession>
<evidence type="ECO:0000256" key="2">
    <source>
        <dbReference type="ARBA" id="ARBA00022193"/>
    </source>
</evidence>
<sequence length="464" mass="50518">MSTYLYELPTTGAISFADFCSDQSSNKSYGSFISESTQVRANLRAVLKESKRTDDNEKDYLRVVKVLDEYLPLLRGIMASVAHDEIGLKSEPVFSWRATLSASLFHASSRHSLPSLHAEYAYALLTYAFALSNLARSTVKALGTYEHDRAISDSERRAKDEKLNFAVTLLLKASGIFQYVSETALLEWDNSRDGGTAGLNKPPDLSREVNNALAKMSLADAQSLAIRKLLSKSAYDSNIAPGPPLPKSHPSPVLLAKIHLECASLYSSALSLAKTSAPSKGKDTGDGDVRTDLRRYLSDETSFHNALARKWLGIDAGENGKGDKGGEAVGFLAWAKKDLEELKDGGKGIGIGKEKEQKERRKEKVADELQTVTVFWKHYEKVNNSLAYQGIPPQTDLQARIPAGRLALPAKPFNPPLPIFGPGSVEYARQKAEELELPDDSPASTLTSPPEAAGKSYAGAGSYF</sequence>
<organism evidence="5 6">
    <name type="scientific">Pleurotus ostreatus (strain PC15)</name>
    <name type="common">Oyster mushroom</name>
    <dbReference type="NCBI Taxonomy" id="1137138"/>
    <lineage>
        <taxon>Eukaryota</taxon>
        <taxon>Fungi</taxon>
        <taxon>Dikarya</taxon>
        <taxon>Basidiomycota</taxon>
        <taxon>Agaricomycotina</taxon>
        <taxon>Agaricomycetes</taxon>
        <taxon>Agaricomycetidae</taxon>
        <taxon>Agaricales</taxon>
        <taxon>Pleurotineae</taxon>
        <taxon>Pleurotaceae</taxon>
        <taxon>Pleurotus</taxon>
    </lineage>
</organism>
<dbReference type="Proteomes" id="UP000027073">
    <property type="component" value="Unassembled WGS sequence"/>
</dbReference>
<dbReference type="AlphaFoldDB" id="A0A067NI07"/>
<dbReference type="InParanoid" id="A0A067NI07"/>
<evidence type="ECO:0000256" key="3">
    <source>
        <dbReference type="SAM" id="MobiDB-lite"/>
    </source>
</evidence>
<dbReference type="EMBL" id="KL198008">
    <property type="protein sequence ID" value="KDQ27484.1"/>
    <property type="molecule type" value="Genomic_DNA"/>
</dbReference>
<feature type="non-terminal residue" evidence="5">
    <location>
        <position position="464"/>
    </location>
</feature>
<dbReference type="HOGENOM" id="CLU_027723_0_0_1"/>
<dbReference type="STRING" id="1137138.A0A067NI07"/>
<dbReference type="SMART" id="SM01041">
    <property type="entry name" value="BRO1"/>
    <property type="match status" value="1"/>
</dbReference>
<dbReference type="Gene3D" id="1.25.40.280">
    <property type="entry name" value="alix/aip1 like domains"/>
    <property type="match status" value="1"/>
</dbReference>
<comment type="similarity">
    <text evidence="1">Belongs to the palC family.</text>
</comment>
<dbReference type="GO" id="GO:0005886">
    <property type="term" value="C:plasma membrane"/>
    <property type="evidence" value="ECO:0007669"/>
    <property type="project" value="TreeGrafter"/>
</dbReference>